<dbReference type="EMBL" id="CAVMJV010000037">
    <property type="protein sequence ID" value="CAK5079288.1"/>
    <property type="molecule type" value="Genomic_DNA"/>
</dbReference>
<keyword evidence="2" id="KW-1185">Reference proteome</keyword>
<proteinExistence type="predicted"/>
<gene>
    <name evidence="1" type="ORF">MENTE1834_LOCUS26387</name>
</gene>
<dbReference type="Proteomes" id="UP001497535">
    <property type="component" value="Unassembled WGS sequence"/>
</dbReference>
<reference evidence="1" key="1">
    <citation type="submission" date="2023-11" db="EMBL/GenBank/DDBJ databases">
        <authorList>
            <person name="Poullet M."/>
        </authorList>
    </citation>
    <scope>NUCLEOTIDE SEQUENCE</scope>
    <source>
        <strain evidence="1">E1834</strain>
    </source>
</reference>
<protein>
    <submittedName>
        <fullName evidence="1">Uncharacterized protein</fullName>
    </submittedName>
</protein>
<name>A0ACB0ZK89_MELEN</name>
<accession>A0ACB0ZK89</accession>
<evidence type="ECO:0000313" key="2">
    <source>
        <dbReference type="Proteomes" id="UP001497535"/>
    </source>
</evidence>
<organism evidence="1 2">
    <name type="scientific">Meloidogyne enterolobii</name>
    <name type="common">Root-knot nematode worm</name>
    <name type="synonym">Meloidogyne mayaguensis</name>
    <dbReference type="NCBI Taxonomy" id="390850"/>
    <lineage>
        <taxon>Eukaryota</taxon>
        <taxon>Metazoa</taxon>
        <taxon>Ecdysozoa</taxon>
        <taxon>Nematoda</taxon>
        <taxon>Chromadorea</taxon>
        <taxon>Rhabditida</taxon>
        <taxon>Tylenchina</taxon>
        <taxon>Tylenchomorpha</taxon>
        <taxon>Tylenchoidea</taxon>
        <taxon>Meloidogynidae</taxon>
        <taxon>Meloidogyninae</taxon>
        <taxon>Meloidogyne</taxon>
    </lineage>
</organism>
<sequence length="86" mass="10357">MILFVYLASFILLQKYFAVFIKVLQMIEKFQQNSFCTCLQLFHLICLLLFYGHVYQKIWVILYEVKAGLSFVLYLKVLYFETDLHT</sequence>
<evidence type="ECO:0000313" key="1">
    <source>
        <dbReference type="EMBL" id="CAK5079288.1"/>
    </source>
</evidence>
<comment type="caution">
    <text evidence="1">The sequence shown here is derived from an EMBL/GenBank/DDBJ whole genome shotgun (WGS) entry which is preliminary data.</text>
</comment>